<proteinExistence type="predicted"/>
<evidence type="ECO:0000259" key="1">
    <source>
        <dbReference type="Pfam" id="PF22262"/>
    </source>
</evidence>
<gene>
    <name evidence="3" type="ORF">FF098_014855</name>
    <name evidence="2" type="ORF">GCM10011355_27270</name>
</gene>
<dbReference type="AlphaFoldDB" id="A0A8J3A4V4"/>
<reference evidence="2" key="3">
    <citation type="submission" date="2020-09" db="EMBL/GenBank/DDBJ databases">
        <authorList>
            <person name="Sun Q."/>
            <person name="Zhou Y."/>
        </authorList>
    </citation>
    <scope>NUCLEOTIDE SEQUENCE</scope>
    <source>
        <strain evidence="2">CGMCC 1.14984</strain>
    </source>
</reference>
<protein>
    <recommendedName>
        <fullName evidence="1">DUF6950 domain-containing protein</fullName>
    </recommendedName>
</protein>
<dbReference type="Pfam" id="PF22262">
    <property type="entry name" value="DUF6950"/>
    <property type="match status" value="1"/>
</dbReference>
<evidence type="ECO:0000313" key="5">
    <source>
        <dbReference type="Proteomes" id="UP000818603"/>
    </source>
</evidence>
<dbReference type="EMBL" id="VCJR02000003">
    <property type="protein sequence ID" value="NHK29198.1"/>
    <property type="molecule type" value="Genomic_DNA"/>
</dbReference>
<dbReference type="Proteomes" id="UP000621856">
    <property type="component" value="Unassembled WGS sequence"/>
</dbReference>
<reference evidence="2" key="1">
    <citation type="journal article" date="2014" name="Int. J. Syst. Evol. Microbiol.">
        <title>Complete genome sequence of Corynebacterium casei LMG S-19264T (=DSM 44701T), isolated from a smear-ripened cheese.</title>
        <authorList>
            <consortium name="US DOE Joint Genome Institute (JGI-PGF)"/>
            <person name="Walter F."/>
            <person name="Albersmeier A."/>
            <person name="Kalinowski J."/>
            <person name="Ruckert C."/>
        </authorList>
    </citation>
    <scope>NUCLEOTIDE SEQUENCE</scope>
    <source>
        <strain evidence="2">CGMCC 1.14984</strain>
    </source>
</reference>
<organism evidence="2 4">
    <name type="scientific">Aquisalinus luteolus</name>
    <dbReference type="NCBI Taxonomy" id="1566827"/>
    <lineage>
        <taxon>Bacteria</taxon>
        <taxon>Pseudomonadati</taxon>
        <taxon>Pseudomonadota</taxon>
        <taxon>Alphaproteobacteria</taxon>
        <taxon>Parvularculales</taxon>
        <taxon>Parvularculaceae</taxon>
        <taxon>Aquisalinus</taxon>
    </lineage>
</organism>
<keyword evidence="5" id="KW-1185">Reference proteome</keyword>
<feature type="domain" description="DUF6950" evidence="1">
    <location>
        <begin position="1"/>
        <end position="135"/>
    </location>
</feature>
<evidence type="ECO:0000313" key="3">
    <source>
        <dbReference type="EMBL" id="NHK29198.1"/>
    </source>
</evidence>
<accession>A0A8J3A4V4</accession>
<dbReference type="Proteomes" id="UP000818603">
    <property type="component" value="Unassembled WGS sequence"/>
</dbReference>
<dbReference type="InterPro" id="IPR053802">
    <property type="entry name" value="DUF6950"/>
</dbReference>
<reference evidence="3 5" key="2">
    <citation type="submission" date="2020-02" db="EMBL/GenBank/DDBJ databases">
        <title>Genome sequence of Parvularcula flava strain NH6-79.</title>
        <authorList>
            <person name="Abdul Karim M.H."/>
            <person name="Lam M.Q."/>
            <person name="Chen S.J."/>
            <person name="Yahya A."/>
            <person name="Shahir S."/>
            <person name="Shamsir M.S."/>
            <person name="Chong C.S."/>
        </authorList>
    </citation>
    <scope>NUCLEOTIDE SEQUENCE [LARGE SCALE GENOMIC DNA]</scope>
    <source>
        <strain evidence="3 5">NH6-79</strain>
    </source>
</reference>
<sequence length="139" mass="15046">MRLVGWEERLAAVIDGARRKDFVWSAHDCCTFPADCVAALTGTDPMADIRGTYETARQALELINQEGGIADMVSARMPWAHQVSSLKAHRGDIVHLEQQGLDARLAVVYGTGCIAPEPHGLAFLPLPKGAVAWHVPFAS</sequence>
<comment type="caution">
    <text evidence="2">The sequence shown here is derived from an EMBL/GenBank/DDBJ whole genome shotgun (WGS) entry which is preliminary data.</text>
</comment>
<dbReference type="RefSeq" id="WP_155141982.1">
    <property type="nucleotide sequence ID" value="NZ_BMGZ01000003.1"/>
</dbReference>
<evidence type="ECO:0000313" key="4">
    <source>
        <dbReference type="Proteomes" id="UP000621856"/>
    </source>
</evidence>
<dbReference type="EMBL" id="BMGZ01000003">
    <property type="protein sequence ID" value="GGI00003.1"/>
    <property type="molecule type" value="Genomic_DNA"/>
</dbReference>
<name>A0A8J3A4V4_9PROT</name>
<evidence type="ECO:0000313" key="2">
    <source>
        <dbReference type="EMBL" id="GGI00003.1"/>
    </source>
</evidence>